<dbReference type="Pfam" id="PF13561">
    <property type="entry name" value="adh_short_C2"/>
    <property type="match status" value="1"/>
</dbReference>
<evidence type="ECO:0000256" key="1">
    <source>
        <dbReference type="ARBA" id="ARBA00006484"/>
    </source>
</evidence>
<name>A0A8J3FBW3_9ACTN</name>
<dbReference type="PRINTS" id="PR00081">
    <property type="entry name" value="GDHRDH"/>
</dbReference>
<reference evidence="2" key="2">
    <citation type="submission" date="2020-09" db="EMBL/GenBank/DDBJ databases">
        <authorList>
            <person name="Sun Q."/>
            <person name="Ohkuma M."/>
        </authorList>
    </citation>
    <scope>NUCLEOTIDE SEQUENCE</scope>
    <source>
        <strain evidence="2">JCM 3090</strain>
    </source>
</reference>
<evidence type="ECO:0000313" key="3">
    <source>
        <dbReference type="Proteomes" id="UP000649739"/>
    </source>
</evidence>
<dbReference type="Proteomes" id="UP000649739">
    <property type="component" value="Unassembled WGS sequence"/>
</dbReference>
<dbReference type="InterPro" id="IPR002347">
    <property type="entry name" value="SDR_fam"/>
</dbReference>
<comment type="similarity">
    <text evidence="1">Belongs to the short-chain dehydrogenases/reductases (SDR) family.</text>
</comment>
<accession>A0A8J3FBW3</accession>
<dbReference type="AlphaFoldDB" id="A0A8J3FBW3"/>
<dbReference type="InterPro" id="IPR050259">
    <property type="entry name" value="SDR"/>
</dbReference>
<dbReference type="EMBL" id="BMQB01000008">
    <property type="protein sequence ID" value="GGK03292.1"/>
    <property type="molecule type" value="Genomic_DNA"/>
</dbReference>
<sequence length="132" mass="12921">MVARGWGRIVNIGGLSVRSAGNLVATLRNAGVVALTKNLADELGPHGVNVTVVHPGATVTERTPARVAAAAAEWGVPADEAARRLAAGTAIGRAVTADEVAAVVAFLASPAGVAINGDAIAAGGGATGPIHY</sequence>
<proteinExistence type="inferred from homology"/>
<dbReference type="SUPFAM" id="SSF51735">
    <property type="entry name" value="NAD(P)-binding Rossmann-fold domains"/>
    <property type="match status" value="1"/>
</dbReference>
<gene>
    <name evidence="2" type="ORF">GCM10010123_36520</name>
</gene>
<dbReference type="PANTHER" id="PTHR42879">
    <property type="entry name" value="3-OXOACYL-(ACYL-CARRIER-PROTEIN) REDUCTASE"/>
    <property type="match status" value="1"/>
</dbReference>
<organism evidence="2 3">
    <name type="scientific">Pilimelia anulata</name>
    <dbReference type="NCBI Taxonomy" id="53371"/>
    <lineage>
        <taxon>Bacteria</taxon>
        <taxon>Bacillati</taxon>
        <taxon>Actinomycetota</taxon>
        <taxon>Actinomycetes</taxon>
        <taxon>Micromonosporales</taxon>
        <taxon>Micromonosporaceae</taxon>
        <taxon>Pilimelia</taxon>
    </lineage>
</organism>
<dbReference type="InterPro" id="IPR036291">
    <property type="entry name" value="NAD(P)-bd_dom_sf"/>
</dbReference>
<evidence type="ECO:0000313" key="2">
    <source>
        <dbReference type="EMBL" id="GGK03292.1"/>
    </source>
</evidence>
<protein>
    <submittedName>
        <fullName evidence="2">Uncharacterized protein</fullName>
    </submittedName>
</protein>
<reference evidence="2" key="1">
    <citation type="journal article" date="2014" name="Int. J. Syst. Evol. Microbiol.">
        <title>Complete genome sequence of Corynebacterium casei LMG S-19264T (=DSM 44701T), isolated from a smear-ripened cheese.</title>
        <authorList>
            <consortium name="US DOE Joint Genome Institute (JGI-PGF)"/>
            <person name="Walter F."/>
            <person name="Albersmeier A."/>
            <person name="Kalinowski J."/>
            <person name="Ruckert C."/>
        </authorList>
    </citation>
    <scope>NUCLEOTIDE SEQUENCE</scope>
    <source>
        <strain evidence="2">JCM 3090</strain>
    </source>
</reference>
<comment type="caution">
    <text evidence="2">The sequence shown here is derived from an EMBL/GenBank/DDBJ whole genome shotgun (WGS) entry which is preliminary data.</text>
</comment>
<keyword evidence="3" id="KW-1185">Reference proteome</keyword>
<dbReference type="Gene3D" id="3.40.50.720">
    <property type="entry name" value="NAD(P)-binding Rossmann-like Domain"/>
    <property type="match status" value="1"/>
</dbReference>